<dbReference type="SUPFAM" id="SSF46785">
    <property type="entry name" value="Winged helix' DNA-binding domain"/>
    <property type="match status" value="2"/>
</dbReference>
<accession>A0ABV7R0D6</accession>
<dbReference type="InterPro" id="IPR036390">
    <property type="entry name" value="WH_DNA-bd_sf"/>
</dbReference>
<dbReference type="PANTHER" id="PTHR33204:SF37">
    <property type="entry name" value="HTH-TYPE TRANSCRIPTIONAL REGULATOR YODB"/>
    <property type="match status" value="1"/>
</dbReference>
<evidence type="ECO:0000259" key="4">
    <source>
        <dbReference type="PROSITE" id="PS51118"/>
    </source>
</evidence>
<evidence type="ECO:0000256" key="1">
    <source>
        <dbReference type="ARBA" id="ARBA00023015"/>
    </source>
</evidence>
<dbReference type="InterPro" id="IPR002577">
    <property type="entry name" value="HTH_HxlR"/>
</dbReference>
<keyword evidence="3" id="KW-0804">Transcription</keyword>
<evidence type="ECO:0000256" key="3">
    <source>
        <dbReference type="ARBA" id="ARBA00023163"/>
    </source>
</evidence>
<dbReference type="PANTHER" id="PTHR33204">
    <property type="entry name" value="TRANSCRIPTIONAL REGULATOR, MARR FAMILY"/>
    <property type="match status" value="1"/>
</dbReference>
<dbReference type="EMBL" id="JBHRXJ010000003">
    <property type="protein sequence ID" value="MFC3527535.1"/>
    <property type="molecule type" value="Genomic_DNA"/>
</dbReference>
<keyword evidence="1" id="KW-0805">Transcription regulation</keyword>
<evidence type="ECO:0000313" key="6">
    <source>
        <dbReference type="Proteomes" id="UP001595721"/>
    </source>
</evidence>
<dbReference type="PROSITE" id="PS51118">
    <property type="entry name" value="HTH_HXLR"/>
    <property type="match status" value="1"/>
</dbReference>
<sequence>MDIKFLVNVTSRAWALPILASLHDGVPGRQAPLLTATGASRTAFAQSMDHLIDIGLLERNPGHGHPLRPEFRLTKQGAGVAELASRIQHLSGDENQDLLRRSWTVPVLTVLHRPSQFTEIKRRLLTISDRALSQSLQSMEERSWIRRSVDDMMRPPKPIYSTIHTGAMITKVTGAATETGYTQL</sequence>
<dbReference type="RefSeq" id="WP_377743039.1">
    <property type="nucleotide sequence ID" value="NZ_JBHRXJ010000003.1"/>
</dbReference>
<dbReference type="Pfam" id="PF01638">
    <property type="entry name" value="HxlR"/>
    <property type="match status" value="1"/>
</dbReference>
<comment type="caution">
    <text evidence="5">The sequence shown here is derived from an EMBL/GenBank/DDBJ whole genome shotgun (WGS) entry which is preliminary data.</text>
</comment>
<gene>
    <name evidence="5" type="ORF">ACFOMH_05065</name>
</gene>
<dbReference type="InterPro" id="IPR036388">
    <property type="entry name" value="WH-like_DNA-bd_sf"/>
</dbReference>
<evidence type="ECO:0000256" key="2">
    <source>
        <dbReference type="ARBA" id="ARBA00023125"/>
    </source>
</evidence>
<organism evidence="5 6">
    <name type="scientific">Paracoccus mangrovi</name>
    <dbReference type="NCBI Taxonomy" id="1715645"/>
    <lineage>
        <taxon>Bacteria</taxon>
        <taxon>Pseudomonadati</taxon>
        <taxon>Pseudomonadota</taxon>
        <taxon>Alphaproteobacteria</taxon>
        <taxon>Rhodobacterales</taxon>
        <taxon>Paracoccaceae</taxon>
        <taxon>Paracoccus</taxon>
    </lineage>
</organism>
<name>A0ABV7R0D6_9RHOB</name>
<evidence type="ECO:0000313" key="5">
    <source>
        <dbReference type="EMBL" id="MFC3527535.1"/>
    </source>
</evidence>
<dbReference type="Proteomes" id="UP001595721">
    <property type="component" value="Unassembled WGS sequence"/>
</dbReference>
<proteinExistence type="predicted"/>
<protein>
    <submittedName>
        <fullName evidence="5">Winged helix-turn-helix transcriptional regulator</fullName>
    </submittedName>
</protein>
<keyword evidence="2" id="KW-0238">DNA-binding</keyword>
<dbReference type="Gene3D" id="1.10.10.10">
    <property type="entry name" value="Winged helix-like DNA-binding domain superfamily/Winged helix DNA-binding domain"/>
    <property type="match status" value="2"/>
</dbReference>
<reference evidence="6" key="1">
    <citation type="journal article" date="2019" name="Int. J. Syst. Evol. Microbiol.">
        <title>The Global Catalogue of Microorganisms (GCM) 10K type strain sequencing project: providing services to taxonomists for standard genome sequencing and annotation.</title>
        <authorList>
            <consortium name="The Broad Institute Genomics Platform"/>
            <consortium name="The Broad Institute Genome Sequencing Center for Infectious Disease"/>
            <person name="Wu L."/>
            <person name="Ma J."/>
        </authorList>
    </citation>
    <scope>NUCLEOTIDE SEQUENCE [LARGE SCALE GENOMIC DNA]</scope>
    <source>
        <strain evidence="6">KCTC 42899</strain>
    </source>
</reference>
<keyword evidence="6" id="KW-1185">Reference proteome</keyword>
<feature type="domain" description="HTH hxlR-type" evidence="4">
    <location>
        <begin position="90"/>
        <end position="184"/>
    </location>
</feature>